<dbReference type="PATRIC" id="fig|294.194.peg.6520"/>
<dbReference type="RefSeq" id="WP_060765261.1">
    <property type="nucleotide sequence ID" value="NZ_LCYA01000185.1"/>
</dbReference>
<comment type="caution">
    <text evidence="1">The sequence shown here is derived from an EMBL/GenBank/DDBJ whole genome shotgun (WGS) entry which is preliminary data.</text>
</comment>
<accession>A0A109LBF9</accession>
<gene>
    <name evidence="1" type="ORF">PFLmoz3_05894</name>
</gene>
<dbReference type="Proteomes" id="UP000061348">
    <property type="component" value="Unassembled WGS sequence"/>
</dbReference>
<organism evidence="1 2">
    <name type="scientific">Pseudomonas fluorescens</name>
    <dbReference type="NCBI Taxonomy" id="294"/>
    <lineage>
        <taxon>Bacteria</taxon>
        <taxon>Pseudomonadati</taxon>
        <taxon>Pseudomonadota</taxon>
        <taxon>Gammaproteobacteria</taxon>
        <taxon>Pseudomonadales</taxon>
        <taxon>Pseudomonadaceae</taxon>
        <taxon>Pseudomonas</taxon>
    </lineage>
</organism>
<proteinExistence type="predicted"/>
<reference evidence="1 2" key="1">
    <citation type="submission" date="2015-05" db="EMBL/GenBank/DDBJ databases">
        <title>A genomic and transcriptomic approach to investigate the blue pigment phenotype in Pseudomonas fluorescens.</title>
        <authorList>
            <person name="Andreani N.A."/>
            <person name="Cardazzo B."/>
        </authorList>
    </citation>
    <scope>NUCLEOTIDE SEQUENCE [LARGE SCALE GENOMIC DNA]</scope>
    <source>
        <strain evidence="1 2">Ps_22</strain>
    </source>
</reference>
<dbReference type="AlphaFoldDB" id="A0A109LBF9"/>
<name>A0A109LBF9_PSEFL</name>
<evidence type="ECO:0000313" key="2">
    <source>
        <dbReference type="Proteomes" id="UP000061348"/>
    </source>
</evidence>
<sequence length="128" mass="14594">MPSKKPPRTPRIATGFDQSYTCKNEDCENHALDAETQLDERTWACEECGEPVLIEMTDGGGRTVYVTRCEARDVVKGNMLYLDHDISHAYRVLESKKGEGKTNGSKWRLALEKYTALYFAPDQYVNRI</sequence>
<evidence type="ECO:0000313" key="1">
    <source>
        <dbReference type="EMBL" id="KWV84468.1"/>
    </source>
</evidence>
<protein>
    <submittedName>
        <fullName evidence="1">Uncharacterized protein</fullName>
    </submittedName>
</protein>
<dbReference type="EMBL" id="LCYA01000185">
    <property type="protein sequence ID" value="KWV84468.1"/>
    <property type="molecule type" value="Genomic_DNA"/>
</dbReference>